<protein>
    <submittedName>
        <fullName evidence="2">Uncharacterized protein</fullName>
    </submittedName>
</protein>
<evidence type="ECO:0000313" key="3">
    <source>
        <dbReference type="Proteomes" id="UP000094444"/>
    </source>
</evidence>
<comment type="caution">
    <text evidence="2">The sequence shown here is derived from an EMBL/GenBank/DDBJ whole genome shotgun (WGS) entry which is preliminary data.</text>
</comment>
<feature type="region of interest" description="Disordered" evidence="1">
    <location>
        <begin position="53"/>
        <end position="75"/>
    </location>
</feature>
<keyword evidence="3" id="KW-1185">Reference proteome</keyword>
<dbReference type="InParanoid" id="A0A2P5IC12"/>
<accession>A0A2P5IC12</accession>
<evidence type="ECO:0000313" key="2">
    <source>
        <dbReference type="EMBL" id="POS80035.1"/>
    </source>
</evidence>
<sequence>MGPRRAGSAAAASYSYRSQPQPRQAAAHARLVEKDCRARDTLVQPDPIGLKAVGHRGGGRAAFPRRDRMSRQSATRPTKYTALVLPSNGFAVAPLPSAHLPFGFLHVDLALFDETPAATSATTKAHARWRAEGPASWRMKCAELAGSLIQTKCLVPEGPAEQPNKDVNHQVGCWKCPRERYSAVGDPGT</sequence>
<reference evidence="2" key="1">
    <citation type="submission" date="2017-09" db="EMBL/GenBank/DDBJ databases">
        <title>Polyketide synthases of a Diaporthe helianthi virulent isolate.</title>
        <authorList>
            <person name="Baroncelli R."/>
        </authorList>
    </citation>
    <scope>NUCLEOTIDE SEQUENCE [LARGE SCALE GENOMIC DNA]</scope>
    <source>
        <strain evidence="2">7/96</strain>
    </source>
</reference>
<dbReference type="AlphaFoldDB" id="A0A2P5IC12"/>
<evidence type="ECO:0000256" key="1">
    <source>
        <dbReference type="SAM" id="MobiDB-lite"/>
    </source>
</evidence>
<feature type="region of interest" description="Disordered" evidence="1">
    <location>
        <begin position="1"/>
        <end position="27"/>
    </location>
</feature>
<dbReference type="EMBL" id="MAVT02000074">
    <property type="protein sequence ID" value="POS80035.1"/>
    <property type="molecule type" value="Genomic_DNA"/>
</dbReference>
<dbReference type="Proteomes" id="UP000094444">
    <property type="component" value="Unassembled WGS sequence"/>
</dbReference>
<gene>
    <name evidence="2" type="ORF">DHEL01_v201581</name>
</gene>
<name>A0A2P5IC12_DIAHE</name>
<organism evidence="2 3">
    <name type="scientific">Diaporthe helianthi</name>
    <dbReference type="NCBI Taxonomy" id="158607"/>
    <lineage>
        <taxon>Eukaryota</taxon>
        <taxon>Fungi</taxon>
        <taxon>Dikarya</taxon>
        <taxon>Ascomycota</taxon>
        <taxon>Pezizomycotina</taxon>
        <taxon>Sordariomycetes</taxon>
        <taxon>Sordariomycetidae</taxon>
        <taxon>Diaporthales</taxon>
        <taxon>Diaporthaceae</taxon>
        <taxon>Diaporthe</taxon>
    </lineage>
</organism>
<proteinExistence type="predicted"/>